<dbReference type="Gene3D" id="2.40.50.100">
    <property type="match status" value="1"/>
</dbReference>
<evidence type="ECO:0000259" key="4">
    <source>
        <dbReference type="PROSITE" id="PS50968"/>
    </source>
</evidence>
<dbReference type="Pfam" id="PF01597">
    <property type="entry name" value="GCV_H"/>
    <property type="match status" value="1"/>
</dbReference>
<dbReference type="InterPro" id="IPR017453">
    <property type="entry name" value="GCV_H_sub"/>
</dbReference>
<dbReference type="CDD" id="cd06848">
    <property type="entry name" value="GCS_H"/>
    <property type="match status" value="1"/>
</dbReference>
<dbReference type="PROSITE" id="PS50968">
    <property type="entry name" value="BIOTINYL_LIPOYL"/>
    <property type="match status" value="1"/>
</dbReference>
<feature type="domain" description="Lipoyl-binding" evidence="4">
    <location>
        <begin position="27"/>
        <end position="108"/>
    </location>
</feature>
<dbReference type="InterPro" id="IPR033753">
    <property type="entry name" value="GCV_H/Fam206"/>
</dbReference>
<dbReference type="InterPro" id="IPR011053">
    <property type="entry name" value="Single_hybrid_motif"/>
</dbReference>
<dbReference type="GO" id="GO:0005737">
    <property type="term" value="C:cytoplasm"/>
    <property type="evidence" value="ECO:0007669"/>
    <property type="project" value="TreeGrafter"/>
</dbReference>
<organism evidence="5 6">
    <name type="scientific">Candidatus Methanofastidiosum methylothiophilum</name>
    <dbReference type="NCBI Taxonomy" id="1705564"/>
    <lineage>
        <taxon>Archaea</taxon>
        <taxon>Methanobacteriati</taxon>
        <taxon>Methanobacteriota</taxon>
        <taxon>Stenosarchaea group</taxon>
        <taxon>Candidatus Methanofastidiosia</taxon>
        <taxon>Candidatus Methanofastidiosales</taxon>
        <taxon>Candidatus Methanofastidiosaceae</taxon>
        <taxon>Candidatus Methanofastidiosum</taxon>
    </lineage>
</organism>
<accession>A0A150IX85</accession>
<evidence type="ECO:0000256" key="2">
    <source>
        <dbReference type="ARBA" id="ARBA00022823"/>
    </source>
</evidence>
<dbReference type="AlphaFoldDB" id="A0A150IX85"/>
<dbReference type="PATRIC" id="fig|1705409.3.peg.1684"/>
<gene>
    <name evidence="5" type="ORF">AMQ22_01609</name>
</gene>
<dbReference type="NCBIfam" id="TIGR00527">
    <property type="entry name" value="gcvH"/>
    <property type="match status" value="1"/>
</dbReference>
<dbReference type="GO" id="GO:0005960">
    <property type="term" value="C:glycine cleavage complex"/>
    <property type="evidence" value="ECO:0007669"/>
    <property type="project" value="InterPro"/>
</dbReference>
<comment type="similarity">
    <text evidence="1">Belongs to the GcvH family.</text>
</comment>
<dbReference type="GO" id="GO:0019464">
    <property type="term" value="P:glycine decarboxylation via glycine cleavage system"/>
    <property type="evidence" value="ECO:0007669"/>
    <property type="project" value="InterPro"/>
</dbReference>
<comment type="caution">
    <text evidence="5">The sequence shown here is derived from an EMBL/GenBank/DDBJ whole genome shotgun (WGS) entry which is preliminary data.</text>
</comment>
<keyword evidence="2 3" id="KW-0450">Lipoyl</keyword>
<evidence type="ECO:0000313" key="6">
    <source>
        <dbReference type="Proteomes" id="UP000075398"/>
    </source>
</evidence>
<reference evidence="5 6" key="1">
    <citation type="journal article" date="2016" name="ISME J.">
        <title>Chasing the elusive Euryarchaeota class WSA2: genomes reveal a uniquely fastidious methyl-reducing methanogen.</title>
        <authorList>
            <person name="Nobu M.K."/>
            <person name="Narihiro T."/>
            <person name="Kuroda K."/>
            <person name="Mei R."/>
            <person name="Liu W.T."/>
        </authorList>
    </citation>
    <scope>NUCLEOTIDE SEQUENCE [LARGE SCALE GENOMIC DNA]</scope>
    <source>
        <strain evidence="5">U1lsi0528_Bin055</strain>
    </source>
</reference>
<sequence>MDIGTYSFRDDLFYSKTHEWVKIEGDTCIIGINDYSQREIGEIAYIELPVRGNNIKQFGLLCQIESVKTVLDIFSPMSGSIIETNKEIENSPELLNSKPYDSWICRMKCANLEEKINLMSINEYIGFIEDIIDK</sequence>
<dbReference type="PROSITE" id="PS00189">
    <property type="entry name" value="LIPOYL"/>
    <property type="match status" value="1"/>
</dbReference>
<name>A0A150IX85_9EURY</name>
<dbReference type="InterPro" id="IPR002930">
    <property type="entry name" value="GCV_H"/>
</dbReference>
<feature type="modified residue" description="N6-lipoyllysine" evidence="3">
    <location>
        <position position="68"/>
    </location>
</feature>
<dbReference type="Proteomes" id="UP000075398">
    <property type="component" value="Unassembled WGS sequence"/>
</dbReference>
<dbReference type="GO" id="GO:0009249">
    <property type="term" value="P:protein lipoylation"/>
    <property type="evidence" value="ECO:0007669"/>
    <property type="project" value="TreeGrafter"/>
</dbReference>
<dbReference type="InterPro" id="IPR003016">
    <property type="entry name" value="2-oxoA_DH_lipoyl-BS"/>
</dbReference>
<dbReference type="InterPro" id="IPR000089">
    <property type="entry name" value="Biotin_lipoyl"/>
</dbReference>
<dbReference type="EMBL" id="LNGC01000092">
    <property type="protein sequence ID" value="KYC49583.1"/>
    <property type="molecule type" value="Genomic_DNA"/>
</dbReference>
<evidence type="ECO:0000313" key="5">
    <source>
        <dbReference type="EMBL" id="KYC49583.1"/>
    </source>
</evidence>
<dbReference type="SUPFAM" id="SSF51230">
    <property type="entry name" value="Single hybrid motif"/>
    <property type="match status" value="1"/>
</dbReference>
<evidence type="ECO:0000256" key="3">
    <source>
        <dbReference type="PIRSR" id="PIRSR617453-50"/>
    </source>
</evidence>
<protein>
    <submittedName>
        <fullName evidence="5">Glycine cleavage system protein H</fullName>
    </submittedName>
</protein>
<dbReference type="PANTHER" id="PTHR11715">
    <property type="entry name" value="GLYCINE CLEAVAGE SYSTEM H PROTEIN"/>
    <property type="match status" value="1"/>
</dbReference>
<evidence type="ECO:0000256" key="1">
    <source>
        <dbReference type="ARBA" id="ARBA00009249"/>
    </source>
</evidence>
<proteinExistence type="inferred from homology"/>
<dbReference type="NCBIfam" id="NF002270">
    <property type="entry name" value="PRK01202.1"/>
    <property type="match status" value="1"/>
</dbReference>
<dbReference type="PANTHER" id="PTHR11715:SF3">
    <property type="entry name" value="GLYCINE CLEAVAGE SYSTEM H PROTEIN-RELATED"/>
    <property type="match status" value="1"/>
</dbReference>